<comment type="similarity">
    <text evidence="2">Belongs to the GHMP kinase family. Mevalonate kinase subfamily.</text>
</comment>
<keyword evidence="8" id="KW-0067">ATP-binding</keyword>
<evidence type="ECO:0000256" key="1">
    <source>
        <dbReference type="ARBA" id="ARBA00005017"/>
    </source>
</evidence>
<comment type="caution">
    <text evidence="14">The sequence shown here is derived from an EMBL/GenBank/DDBJ whole genome shotgun (WGS) entry which is preliminary data.</text>
</comment>
<dbReference type="InterPro" id="IPR035102">
    <property type="entry name" value="Phosphomevalonate_kinase"/>
</dbReference>
<evidence type="ECO:0000256" key="9">
    <source>
        <dbReference type="ARBA" id="ARBA00022955"/>
    </source>
</evidence>
<evidence type="ECO:0000256" key="2">
    <source>
        <dbReference type="ARBA" id="ARBA00006495"/>
    </source>
</evidence>
<evidence type="ECO:0000256" key="10">
    <source>
        <dbReference type="ARBA" id="ARBA00023098"/>
    </source>
</evidence>
<evidence type="ECO:0000259" key="13">
    <source>
        <dbReference type="Pfam" id="PF03732"/>
    </source>
</evidence>
<protein>
    <recommendedName>
        <fullName evidence="3">phosphomevalonate kinase</fullName>
        <ecNumber evidence="3">2.7.4.2</ecNumber>
    </recommendedName>
</protein>
<keyword evidence="9" id="KW-0752">Steroid biosynthesis</keyword>
<dbReference type="GO" id="GO:0004631">
    <property type="term" value="F:phosphomevalonate kinase activity"/>
    <property type="evidence" value="ECO:0007669"/>
    <property type="project" value="UniProtKB-EC"/>
</dbReference>
<keyword evidence="5" id="KW-0808">Transferase</keyword>
<dbReference type="AlphaFoldDB" id="A0AA38FCF0"/>
<keyword evidence="11" id="KW-0753">Steroid metabolism</keyword>
<evidence type="ECO:0000256" key="5">
    <source>
        <dbReference type="ARBA" id="ARBA00022679"/>
    </source>
</evidence>
<keyword evidence="4" id="KW-0444">Lipid biosynthesis</keyword>
<accession>A0AA38FCF0</accession>
<name>A0AA38FCF0_TAXCH</name>
<evidence type="ECO:0000256" key="8">
    <source>
        <dbReference type="ARBA" id="ARBA00022840"/>
    </source>
</evidence>
<dbReference type="GO" id="GO:0005524">
    <property type="term" value="F:ATP binding"/>
    <property type="evidence" value="ECO:0007669"/>
    <property type="project" value="UniProtKB-KW"/>
</dbReference>
<evidence type="ECO:0000256" key="6">
    <source>
        <dbReference type="ARBA" id="ARBA00022741"/>
    </source>
</evidence>
<dbReference type="PANTHER" id="PTHR31814:SF2">
    <property type="entry name" value="PHOSPHOMEVALONATE KINASE"/>
    <property type="match status" value="1"/>
</dbReference>
<evidence type="ECO:0000256" key="12">
    <source>
        <dbReference type="SAM" id="MobiDB-lite"/>
    </source>
</evidence>
<dbReference type="GO" id="GO:0005777">
    <property type="term" value="C:peroxisome"/>
    <property type="evidence" value="ECO:0007669"/>
    <property type="project" value="TreeGrafter"/>
</dbReference>
<keyword evidence="6" id="KW-0547">Nucleotide-binding</keyword>
<comment type="pathway">
    <text evidence="1">Isoprenoid biosynthesis; isopentenyl diphosphate biosynthesis via mevalonate pathway; isopentenyl diphosphate from (R)-mevalonate: step 2/3.</text>
</comment>
<dbReference type="GO" id="GO:0019287">
    <property type="term" value="P:isopentenyl diphosphate biosynthetic process, mevalonate pathway"/>
    <property type="evidence" value="ECO:0007669"/>
    <property type="project" value="TreeGrafter"/>
</dbReference>
<sequence length="674" mass="75165">GNGNPFVEQAVQFAVAAAKAAFIDDNGKKDMLHKLILQGFDITVLGSNDFYSYRKQIDARGLPLTSETLSLLPAFSSITHNSKDKDNSHPSSAVTCAPELAKTGLGSSAAMTTAVVAGLLHYLGVVNVPTPACAKYADKMMDADLDLVHAVSQTAHCVAQGKIGSGFDVSAAVYGSQRYVRFSPDILSPAQVSRQSTSLLEAITEILNRTWDSGRIEYALPPFMNLLLGEPGYGGSCTPSMVGAVQSWRKRDPQNSQVIWKSLAETNAAVERELLLLKKIAEEQPEKYKDVIENCSKLSAEKWMGYHKDDFSHHAIIEALLGARQAILEVRNRLRQIGEAAGVPIEPETQTRMLDDTMSMEGVLLAGVPGAGGFDAIFTITLGSTSRDCVAHHWSSNGVLPLLVAEDPRGVTLEDGWRPSEDDQLEVWGIVHLRRSRRHPNFGPQILEALRQLIGVVEQRLPQPQETRVEAPLGDEEPIGEDAHSEPPEHDTPRRERSRSPSVHHERVASFRRSRSHSLEGPFEDRRLPSPVGLHRQDRDTGSVIRDLLHLQPPTYTGSTDGFGAESWLLSLDSYFGLHSYESNVKARFAIHLLRDAAGVWWRNEERKLHLTREIVTWEMFEEHFRARYMSKHFVQKRIDEFHDLRQGSGTVAQYESRFLDLLQYVDYLQDEKL</sequence>
<evidence type="ECO:0000313" key="15">
    <source>
        <dbReference type="Proteomes" id="UP000824469"/>
    </source>
</evidence>
<dbReference type="InterPro" id="IPR014721">
    <property type="entry name" value="Ribsml_uS5_D2-typ_fold_subgr"/>
</dbReference>
<dbReference type="InterPro" id="IPR020568">
    <property type="entry name" value="Ribosomal_Su5_D2-typ_SF"/>
</dbReference>
<evidence type="ECO:0000256" key="7">
    <source>
        <dbReference type="ARBA" id="ARBA00022777"/>
    </source>
</evidence>
<evidence type="ECO:0000256" key="11">
    <source>
        <dbReference type="ARBA" id="ARBA00023221"/>
    </source>
</evidence>
<feature type="region of interest" description="Disordered" evidence="12">
    <location>
        <begin position="463"/>
        <end position="538"/>
    </location>
</feature>
<evidence type="ECO:0000256" key="3">
    <source>
        <dbReference type="ARBA" id="ARBA00012958"/>
    </source>
</evidence>
<dbReference type="Gene3D" id="3.30.70.890">
    <property type="entry name" value="GHMP kinase, C-terminal domain"/>
    <property type="match status" value="1"/>
</dbReference>
<keyword evidence="7" id="KW-0418">Kinase</keyword>
<dbReference type="Pfam" id="PF03732">
    <property type="entry name" value="Retrotrans_gag"/>
    <property type="match status" value="1"/>
</dbReference>
<dbReference type="InterPro" id="IPR036554">
    <property type="entry name" value="GHMP_kinase_C_sf"/>
</dbReference>
<dbReference type="GO" id="GO:0010142">
    <property type="term" value="P:farnesyl diphosphate biosynthetic process, mevalonate pathway"/>
    <property type="evidence" value="ECO:0007669"/>
    <property type="project" value="TreeGrafter"/>
</dbReference>
<dbReference type="SUPFAM" id="SSF54211">
    <property type="entry name" value="Ribosomal protein S5 domain 2-like"/>
    <property type="match status" value="1"/>
</dbReference>
<feature type="compositionally biased region" description="Basic and acidic residues" evidence="12">
    <location>
        <begin position="481"/>
        <end position="509"/>
    </location>
</feature>
<dbReference type="Gene3D" id="3.30.230.10">
    <property type="match status" value="1"/>
</dbReference>
<gene>
    <name evidence="14" type="ORF">KI387_029155</name>
</gene>
<proteinExistence type="inferred from homology"/>
<dbReference type="Proteomes" id="UP000824469">
    <property type="component" value="Unassembled WGS sequence"/>
</dbReference>
<dbReference type="EC" id="2.7.4.2" evidence="3"/>
<evidence type="ECO:0000313" key="14">
    <source>
        <dbReference type="EMBL" id="KAH9297473.1"/>
    </source>
</evidence>
<dbReference type="EMBL" id="JAHRHJ020000010">
    <property type="protein sequence ID" value="KAH9297473.1"/>
    <property type="molecule type" value="Genomic_DNA"/>
</dbReference>
<evidence type="ECO:0000256" key="4">
    <source>
        <dbReference type="ARBA" id="ARBA00022516"/>
    </source>
</evidence>
<dbReference type="InterPro" id="IPR005162">
    <property type="entry name" value="Retrotrans_gag_dom"/>
</dbReference>
<dbReference type="GO" id="GO:0006694">
    <property type="term" value="P:steroid biosynthetic process"/>
    <property type="evidence" value="ECO:0007669"/>
    <property type="project" value="UniProtKB-KW"/>
</dbReference>
<reference evidence="14 15" key="1">
    <citation type="journal article" date="2021" name="Nat. Plants">
        <title>The Taxus genome provides insights into paclitaxel biosynthesis.</title>
        <authorList>
            <person name="Xiong X."/>
            <person name="Gou J."/>
            <person name="Liao Q."/>
            <person name="Li Y."/>
            <person name="Zhou Q."/>
            <person name="Bi G."/>
            <person name="Li C."/>
            <person name="Du R."/>
            <person name="Wang X."/>
            <person name="Sun T."/>
            <person name="Guo L."/>
            <person name="Liang H."/>
            <person name="Lu P."/>
            <person name="Wu Y."/>
            <person name="Zhang Z."/>
            <person name="Ro D.K."/>
            <person name="Shang Y."/>
            <person name="Huang S."/>
            <person name="Yan J."/>
        </authorList>
    </citation>
    <scope>NUCLEOTIDE SEQUENCE [LARGE SCALE GENOMIC DNA]</scope>
    <source>
        <strain evidence="14">Ta-2019</strain>
    </source>
</reference>
<feature type="non-terminal residue" evidence="14">
    <location>
        <position position="674"/>
    </location>
</feature>
<keyword evidence="10" id="KW-0443">Lipid metabolism</keyword>
<feature type="domain" description="Retrotransposon gag" evidence="13">
    <location>
        <begin position="588"/>
        <end position="669"/>
    </location>
</feature>
<keyword evidence="15" id="KW-1185">Reference proteome</keyword>
<dbReference type="InterPro" id="IPR016005">
    <property type="entry name" value="Erg8"/>
</dbReference>
<dbReference type="NCBIfam" id="TIGR01219">
    <property type="entry name" value="Pmev_kin_ERG8"/>
    <property type="match status" value="1"/>
</dbReference>
<dbReference type="PANTHER" id="PTHR31814">
    <property type="match status" value="1"/>
</dbReference>
<organism evidence="14 15">
    <name type="scientific">Taxus chinensis</name>
    <name type="common">Chinese yew</name>
    <name type="synonym">Taxus wallichiana var. chinensis</name>
    <dbReference type="NCBI Taxonomy" id="29808"/>
    <lineage>
        <taxon>Eukaryota</taxon>
        <taxon>Viridiplantae</taxon>
        <taxon>Streptophyta</taxon>
        <taxon>Embryophyta</taxon>
        <taxon>Tracheophyta</taxon>
        <taxon>Spermatophyta</taxon>
        <taxon>Pinopsida</taxon>
        <taxon>Pinidae</taxon>
        <taxon>Conifers II</taxon>
        <taxon>Cupressales</taxon>
        <taxon>Taxaceae</taxon>
        <taxon>Taxus</taxon>
    </lineage>
</organism>